<dbReference type="PANTHER" id="PTHR37422:SF13">
    <property type="entry name" value="LIPOPOLYSACCHARIDE BIOSYNTHESIS PROTEIN PA4999-RELATED"/>
    <property type="match status" value="1"/>
</dbReference>
<dbReference type="PANTHER" id="PTHR37422">
    <property type="entry name" value="TEICHURONIC ACID BIOSYNTHESIS PROTEIN TUAE"/>
    <property type="match status" value="1"/>
</dbReference>
<reference evidence="7 8" key="1">
    <citation type="submission" date="2018-02" db="EMBL/GenBank/DDBJ databases">
        <title>Discovery of a pederin family compound in a non-symbiotic bloom-forming cyanobacterium.</title>
        <authorList>
            <person name="Kust A."/>
            <person name="Mares J."/>
            <person name="Jokela J."/>
            <person name="Urajova P."/>
            <person name="Hajek J."/>
            <person name="Saurav K."/>
            <person name="Voracova K."/>
            <person name="Fewer D.P."/>
            <person name="Haapaniemi E."/>
            <person name="Permi P."/>
            <person name="Rehakova K."/>
            <person name="Sivonen K."/>
            <person name="Hrouzek P."/>
        </authorList>
    </citation>
    <scope>NUCLEOTIDE SEQUENCE [LARGE SCALE GENOMIC DNA]</scope>
    <source>
        <strain evidence="7 8">CHARLIE-1</strain>
    </source>
</reference>
<evidence type="ECO:0000256" key="4">
    <source>
        <dbReference type="ARBA" id="ARBA00023136"/>
    </source>
</evidence>
<feature type="transmembrane region" description="Helical" evidence="5">
    <location>
        <begin position="411"/>
        <end position="428"/>
    </location>
</feature>
<evidence type="ECO:0000256" key="5">
    <source>
        <dbReference type="SAM" id="Phobius"/>
    </source>
</evidence>
<dbReference type="Pfam" id="PF04932">
    <property type="entry name" value="Wzy_C"/>
    <property type="match status" value="1"/>
</dbReference>
<feature type="transmembrane region" description="Helical" evidence="5">
    <location>
        <begin position="23"/>
        <end position="50"/>
    </location>
</feature>
<gene>
    <name evidence="7" type="ORF">CUN59_00980</name>
</gene>
<dbReference type="EMBL" id="PGEM01000006">
    <property type="protein sequence ID" value="PPJ65088.1"/>
    <property type="molecule type" value="Genomic_DNA"/>
</dbReference>
<keyword evidence="2 5" id="KW-0812">Transmembrane</keyword>
<sequence>MLGTSLKKTFYHPNYRLQTPWNWLQFGLLSFPISPFLGGMSIVVASFLTWGKQYRIIRDRPIHKGFAILSILLLITTAFAPQKLDAFLGLFNLLPFFFFFTGLTPLIQTPAQLRQIAWIMVFGSVPVLIIGFGQLYLGWNFQFNFLWIVLDCLVEPEKTFLGRMSANFMHPNTLAAYLVTIFIFGLGLWVENYHQLKQKNPLIIFLTITVFANFIALILTNSRNGWGITIFTCLAYALYQGWRLIVAGVVSITSCFFLAAFAPSPIAQFFRIFFPYGIWARLNDDMFPDRPVALMRKTQWQFAWNLTQQHPLTGSGLRSFGGLYKAQMHIDVNHPHNLFLMLSAETGLITTLLFFGLLIWILITASQVLWKSKSIEPENRLVFFSYIITFIGWILFNTVDITTFDIRLNTLSWVFVAALCGVMYQYQLSVKEGRSPFS</sequence>
<feature type="transmembrane region" description="Helical" evidence="5">
    <location>
        <begin position="86"/>
        <end position="104"/>
    </location>
</feature>
<evidence type="ECO:0000256" key="3">
    <source>
        <dbReference type="ARBA" id="ARBA00022989"/>
    </source>
</evidence>
<feature type="transmembrane region" description="Helical" evidence="5">
    <location>
        <begin position="116"/>
        <end position="137"/>
    </location>
</feature>
<evidence type="ECO:0000313" key="7">
    <source>
        <dbReference type="EMBL" id="PPJ65088.1"/>
    </source>
</evidence>
<evidence type="ECO:0000313" key="8">
    <source>
        <dbReference type="Proteomes" id="UP000239589"/>
    </source>
</evidence>
<feature type="transmembrane region" description="Helical" evidence="5">
    <location>
        <begin position="174"/>
        <end position="190"/>
    </location>
</feature>
<feature type="transmembrane region" description="Helical" evidence="5">
    <location>
        <begin position="202"/>
        <end position="219"/>
    </location>
</feature>
<feature type="transmembrane region" description="Helical" evidence="5">
    <location>
        <begin position="62"/>
        <end position="80"/>
    </location>
</feature>
<feature type="transmembrane region" description="Helical" evidence="5">
    <location>
        <begin position="348"/>
        <end position="369"/>
    </location>
</feature>
<dbReference type="GO" id="GO:0016020">
    <property type="term" value="C:membrane"/>
    <property type="evidence" value="ECO:0007669"/>
    <property type="project" value="UniProtKB-SubCell"/>
</dbReference>
<dbReference type="OrthoDB" id="547142at2"/>
<feature type="domain" description="O-antigen ligase-related" evidence="6">
    <location>
        <begin position="209"/>
        <end position="355"/>
    </location>
</feature>
<organism evidence="7 8">
    <name type="scientific">Cuspidothrix issatschenkoi CHARLIE-1</name>
    <dbReference type="NCBI Taxonomy" id="2052836"/>
    <lineage>
        <taxon>Bacteria</taxon>
        <taxon>Bacillati</taxon>
        <taxon>Cyanobacteriota</taxon>
        <taxon>Cyanophyceae</taxon>
        <taxon>Nostocales</taxon>
        <taxon>Aphanizomenonaceae</taxon>
        <taxon>Cuspidothrix</taxon>
    </lineage>
</organism>
<dbReference type="Proteomes" id="UP000239589">
    <property type="component" value="Unassembled WGS sequence"/>
</dbReference>
<protein>
    <submittedName>
        <fullName evidence="7">Polymerase</fullName>
    </submittedName>
</protein>
<accession>A0A2S6CZA2</accession>
<feature type="transmembrane region" description="Helical" evidence="5">
    <location>
        <begin position="381"/>
        <end position="399"/>
    </location>
</feature>
<dbReference type="InterPro" id="IPR051533">
    <property type="entry name" value="WaaL-like"/>
</dbReference>
<dbReference type="InterPro" id="IPR007016">
    <property type="entry name" value="O-antigen_ligase-rel_domated"/>
</dbReference>
<dbReference type="RefSeq" id="WP_104386084.1">
    <property type="nucleotide sequence ID" value="NZ_PGEM01000006.1"/>
</dbReference>
<feature type="transmembrane region" description="Helical" evidence="5">
    <location>
        <begin position="249"/>
        <end position="274"/>
    </location>
</feature>
<evidence type="ECO:0000256" key="2">
    <source>
        <dbReference type="ARBA" id="ARBA00022692"/>
    </source>
</evidence>
<proteinExistence type="predicted"/>
<keyword evidence="3 5" id="KW-1133">Transmembrane helix</keyword>
<evidence type="ECO:0000256" key="1">
    <source>
        <dbReference type="ARBA" id="ARBA00004141"/>
    </source>
</evidence>
<name>A0A2S6CZA2_9CYAN</name>
<comment type="caution">
    <text evidence="7">The sequence shown here is derived from an EMBL/GenBank/DDBJ whole genome shotgun (WGS) entry which is preliminary data.</text>
</comment>
<comment type="subcellular location">
    <subcellularLocation>
        <location evidence="1">Membrane</location>
        <topology evidence="1">Multi-pass membrane protein</topology>
    </subcellularLocation>
</comment>
<keyword evidence="8" id="KW-1185">Reference proteome</keyword>
<evidence type="ECO:0000259" key="6">
    <source>
        <dbReference type="Pfam" id="PF04932"/>
    </source>
</evidence>
<keyword evidence="4 5" id="KW-0472">Membrane</keyword>
<dbReference type="AlphaFoldDB" id="A0A2S6CZA2"/>